<feature type="domain" description="HTH tetR-type" evidence="5">
    <location>
        <begin position="7"/>
        <end position="67"/>
    </location>
</feature>
<dbReference type="InterPro" id="IPR050109">
    <property type="entry name" value="HTH-type_TetR-like_transc_reg"/>
</dbReference>
<dbReference type="InterPro" id="IPR001647">
    <property type="entry name" value="HTH_TetR"/>
</dbReference>
<dbReference type="PROSITE" id="PS50977">
    <property type="entry name" value="HTH_TETR_2"/>
    <property type="match status" value="1"/>
</dbReference>
<dbReference type="Gene3D" id="1.10.357.10">
    <property type="entry name" value="Tetracycline Repressor, domain 2"/>
    <property type="match status" value="1"/>
</dbReference>
<keyword evidence="3" id="KW-0804">Transcription</keyword>
<keyword evidence="2 4" id="KW-0238">DNA-binding</keyword>
<dbReference type="InterPro" id="IPR023772">
    <property type="entry name" value="DNA-bd_HTH_TetR-type_CS"/>
</dbReference>
<dbReference type="STRING" id="1963862.B4O97_16915"/>
<dbReference type="Pfam" id="PF00440">
    <property type="entry name" value="TetR_N"/>
    <property type="match status" value="1"/>
</dbReference>
<feature type="DNA-binding region" description="H-T-H motif" evidence="4">
    <location>
        <begin position="30"/>
        <end position="49"/>
    </location>
</feature>
<reference evidence="6 7" key="1">
    <citation type="submission" date="2017-03" db="EMBL/GenBank/DDBJ databases">
        <title>Draft Genome sequence of Marispirochaeta sp. strain JC444.</title>
        <authorList>
            <person name="Shivani Y."/>
            <person name="Subhash Y."/>
            <person name="Sasikala C."/>
            <person name="Ramana C."/>
        </authorList>
    </citation>
    <scope>NUCLEOTIDE SEQUENCE [LARGE SCALE GENOMIC DNA]</scope>
    <source>
        <strain evidence="6 7">JC444</strain>
    </source>
</reference>
<dbReference type="InterPro" id="IPR036271">
    <property type="entry name" value="Tet_transcr_reg_TetR-rel_C_sf"/>
</dbReference>
<keyword evidence="7" id="KW-1185">Reference proteome</keyword>
<dbReference type="InterPro" id="IPR013570">
    <property type="entry name" value="Tscrpt_reg_YsiA_C"/>
</dbReference>
<accession>A0A1Y1RVE8</accession>
<dbReference type="PROSITE" id="PS01081">
    <property type="entry name" value="HTH_TETR_1"/>
    <property type="match status" value="1"/>
</dbReference>
<dbReference type="Gene3D" id="1.10.10.60">
    <property type="entry name" value="Homeodomain-like"/>
    <property type="match status" value="1"/>
</dbReference>
<evidence type="ECO:0000256" key="4">
    <source>
        <dbReference type="PROSITE-ProRule" id="PRU00335"/>
    </source>
</evidence>
<dbReference type="PANTHER" id="PTHR30055">
    <property type="entry name" value="HTH-TYPE TRANSCRIPTIONAL REGULATOR RUTR"/>
    <property type="match status" value="1"/>
</dbReference>
<protein>
    <recommendedName>
        <fullName evidence="5">HTH tetR-type domain-containing protein</fullName>
    </recommendedName>
</protein>
<dbReference type="PRINTS" id="PR00455">
    <property type="entry name" value="HTHTETR"/>
</dbReference>
<proteinExistence type="predicted"/>
<keyword evidence="1" id="KW-0805">Transcription regulation</keyword>
<gene>
    <name evidence="6" type="ORF">B4O97_16915</name>
</gene>
<dbReference type="SUPFAM" id="SSF46689">
    <property type="entry name" value="Homeodomain-like"/>
    <property type="match status" value="1"/>
</dbReference>
<dbReference type="InterPro" id="IPR009057">
    <property type="entry name" value="Homeodomain-like_sf"/>
</dbReference>
<dbReference type="Proteomes" id="UP000192343">
    <property type="component" value="Unassembled WGS sequence"/>
</dbReference>
<dbReference type="SUPFAM" id="SSF48498">
    <property type="entry name" value="Tetracyclin repressor-like, C-terminal domain"/>
    <property type="match status" value="1"/>
</dbReference>
<organism evidence="6 7">
    <name type="scientific">Marispirochaeta aestuarii</name>
    <dbReference type="NCBI Taxonomy" id="1963862"/>
    <lineage>
        <taxon>Bacteria</taxon>
        <taxon>Pseudomonadati</taxon>
        <taxon>Spirochaetota</taxon>
        <taxon>Spirochaetia</taxon>
        <taxon>Spirochaetales</taxon>
        <taxon>Spirochaetaceae</taxon>
        <taxon>Marispirochaeta</taxon>
    </lineage>
</organism>
<dbReference type="AlphaFoldDB" id="A0A1Y1RVE8"/>
<dbReference type="GO" id="GO:0000976">
    <property type="term" value="F:transcription cis-regulatory region binding"/>
    <property type="evidence" value="ECO:0007669"/>
    <property type="project" value="TreeGrafter"/>
</dbReference>
<evidence type="ECO:0000256" key="1">
    <source>
        <dbReference type="ARBA" id="ARBA00023015"/>
    </source>
</evidence>
<evidence type="ECO:0000313" key="7">
    <source>
        <dbReference type="Proteomes" id="UP000192343"/>
    </source>
</evidence>
<dbReference type="Pfam" id="PF08359">
    <property type="entry name" value="TetR_C_4"/>
    <property type="match status" value="1"/>
</dbReference>
<name>A0A1Y1RVE8_9SPIO</name>
<dbReference type="EMBL" id="MWQY01000024">
    <property type="protein sequence ID" value="ORC31828.1"/>
    <property type="molecule type" value="Genomic_DNA"/>
</dbReference>
<evidence type="ECO:0000256" key="3">
    <source>
        <dbReference type="ARBA" id="ARBA00023163"/>
    </source>
</evidence>
<comment type="caution">
    <text evidence="6">The sequence shown here is derived from an EMBL/GenBank/DDBJ whole genome shotgun (WGS) entry which is preliminary data.</text>
</comment>
<evidence type="ECO:0000259" key="5">
    <source>
        <dbReference type="PROSITE" id="PS50977"/>
    </source>
</evidence>
<dbReference type="PANTHER" id="PTHR30055:SF240">
    <property type="entry name" value="HTH-TYPE TRANSCRIPTIONAL REGULATOR ACRR"/>
    <property type="match status" value="1"/>
</dbReference>
<dbReference type="GO" id="GO:0003700">
    <property type="term" value="F:DNA-binding transcription factor activity"/>
    <property type="evidence" value="ECO:0007669"/>
    <property type="project" value="TreeGrafter"/>
</dbReference>
<sequence>MNPVELSERQSEILERSIEIIAEKGIQGFTTRELSRRIGISEPALYRHFDSKHAILVAILEQFAIWSSRVLQEIVQSDRSPENKLRAFFLQHTKRFLEYPATSGIFFAVEIFMDQRELIDTISRVMESAEGYVRSILDEGIESGIFRREVPMQHQAMTVLGTLRLLVTRWYLSKYQFDLAQEGAALAESIISLLSVAGNKR</sequence>
<evidence type="ECO:0000256" key="2">
    <source>
        <dbReference type="ARBA" id="ARBA00023125"/>
    </source>
</evidence>
<evidence type="ECO:0000313" key="6">
    <source>
        <dbReference type="EMBL" id="ORC31828.1"/>
    </source>
</evidence>